<name>A0A8S5QFR4_9CAUD</name>
<evidence type="ECO:0000313" key="1">
    <source>
        <dbReference type="EMBL" id="DAE17794.1"/>
    </source>
</evidence>
<proteinExistence type="predicted"/>
<protein>
    <submittedName>
        <fullName evidence="1">Uncharacterized protein</fullName>
    </submittedName>
</protein>
<sequence>MTVLQIIAKLWSHITDLRLYARGKSSKTLAEIEKDIAITECYCSVYMEQEGCCDED</sequence>
<dbReference type="EMBL" id="BK015646">
    <property type="protein sequence ID" value="DAE17794.1"/>
    <property type="molecule type" value="Genomic_DNA"/>
</dbReference>
<organism evidence="1">
    <name type="scientific">Siphoviridae sp. ctoOf8</name>
    <dbReference type="NCBI Taxonomy" id="2825668"/>
    <lineage>
        <taxon>Viruses</taxon>
        <taxon>Duplodnaviria</taxon>
        <taxon>Heunggongvirae</taxon>
        <taxon>Uroviricota</taxon>
        <taxon>Caudoviricetes</taxon>
    </lineage>
</organism>
<reference evidence="1" key="1">
    <citation type="journal article" date="2021" name="Proc. Natl. Acad. Sci. U.S.A.">
        <title>A Catalog of Tens of Thousands of Viruses from Human Metagenomes Reveals Hidden Associations with Chronic Diseases.</title>
        <authorList>
            <person name="Tisza M.J."/>
            <person name="Buck C.B."/>
        </authorList>
    </citation>
    <scope>NUCLEOTIDE SEQUENCE</scope>
    <source>
        <strain evidence="1">CtoOf8</strain>
    </source>
</reference>
<accession>A0A8S5QFR4</accession>